<reference evidence="2" key="1">
    <citation type="submission" date="2016-10" db="EMBL/GenBank/DDBJ databases">
        <authorList>
            <person name="Varghese N."/>
            <person name="Submissions S."/>
        </authorList>
    </citation>
    <scope>NUCLEOTIDE SEQUENCE [LARGE SCALE GENOMIC DNA]</scope>
    <source>
        <strain evidence="2">CGMCC 1.6775</strain>
    </source>
</reference>
<dbReference type="AlphaFoldDB" id="A0A1I5A0N2"/>
<sequence>MGVNVSSRADAIIENGWLQWATVERELLQEHCDSVELQEDFYVLATQSCDLAHGDFGNEPFVEFIGFSLVDRVQPELTRASNSRVLHVEVPVDGETKCLGFFIRERVLFSRKLLERFSPNNPFSLSSEVCTQLTTWLAARYYRPSFSDEFNDHWKKVLGKIKEKVKRTYDRFGDVVTGVFLGARDDVENEDFSASWIIVFSDERVSASENRDEIMDFLGAWEASLSEYIDSNGYDGVVSILSTAELTLSDLEKHRRIFLDDMCFRGDGEGEVEHQMEAR</sequence>
<evidence type="ECO:0000313" key="1">
    <source>
        <dbReference type="EMBL" id="SFN55976.1"/>
    </source>
</evidence>
<dbReference type="RefSeq" id="WP_092006506.1">
    <property type="nucleotide sequence ID" value="NZ_FOUR01000010.1"/>
</dbReference>
<proteinExistence type="predicted"/>
<gene>
    <name evidence="1" type="ORF">SAMN04487961_3381</name>
</gene>
<keyword evidence="2" id="KW-1185">Reference proteome</keyword>
<evidence type="ECO:0000313" key="2">
    <source>
        <dbReference type="Proteomes" id="UP000199339"/>
    </source>
</evidence>
<organism evidence="1 2">
    <name type="scientific">Marinobacter pelagius</name>
    <dbReference type="NCBI Taxonomy" id="379482"/>
    <lineage>
        <taxon>Bacteria</taxon>
        <taxon>Pseudomonadati</taxon>
        <taxon>Pseudomonadota</taxon>
        <taxon>Gammaproteobacteria</taxon>
        <taxon>Pseudomonadales</taxon>
        <taxon>Marinobacteraceae</taxon>
        <taxon>Marinobacter</taxon>
    </lineage>
</organism>
<dbReference type="Proteomes" id="UP000199339">
    <property type="component" value="Unassembled WGS sequence"/>
</dbReference>
<accession>A0A1I5A0N2</accession>
<dbReference type="OrthoDB" id="583587at2"/>
<name>A0A1I5A0N2_9GAMM</name>
<protein>
    <submittedName>
        <fullName evidence="1">Uncharacterized protein</fullName>
    </submittedName>
</protein>
<dbReference type="EMBL" id="FOUR01000010">
    <property type="protein sequence ID" value="SFN55976.1"/>
    <property type="molecule type" value="Genomic_DNA"/>
</dbReference>